<dbReference type="InterPro" id="IPR013783">
    <property type="entry name" value="Ig-like_fold"/>
</dbReference>
<keyword evidence="4" id="KW-0805">Transcription regulation</keyword>
<accession>A0ABU7RIT7</accession>
<dbReference type="InterPro" id="IPR004358">
    <property type="entry name" value="Sig_transdc_His_kin-like_C"/>
</dbReference>
<keyword evidence="6" id="KW-0804">Transcription</keyword>
<dbReference type="InterPro" id="IPR018062">
    <property type="entry name" value="HTH_AraC-typ_CS"/>
</dbReference>
<dbReference type="Pfam" id="PF12833">
    <property type="entry name" value="HTH_18"/>
    <property type="match status" value="1"/>
</dbReference>
<dbReference type="Proteomes" id="UP001357452">
    <property type="component" value="Unassembled WGS sequence"/>
</dbReference>
<dbReference type="CDD" id="cd00075">
    <property type="entry name" value="HATPase"/>
    <property type="match status" value="1"/>
</dbReference>
<evidence type="ECO:0000259" key="11">
    <source>
        <dbReference type="PROSITE" id="PS50110"/>
    </source>
</evidence>
<reference evidence="12 13" key="1">
    <citation type="submission" date="2024-01" db="EMBL/GenBank/DDBJ databases">
        <title>Niabella digestum sp. nov., isolated from waste digestion system.</title>
        <authorList>
            <person name="Zhang L."/>
        </authorList>
    </citation>
    <scope>NUCLEOTIDE SEQUENCE [LARGE SCALE GENOMIC DNA]</scope>
    <source>
        <strain evidence="12 13">A18</strain>
    </source>
</reference>
<dbReference type="SUPFAM" id="SSF52172">
    <property type="entry name" value="CheY-like"/>
    <property type="match status" value="1"/>
</dbReference>
<dbReference type="PROSITE" id="PS00041">
    <property type="entry name" value="HTH_ARAC_FAMILY_1"/>
    <property type="match status" value="1"/>
</dbReference>
<dbReference type="PROSITE" id="PS51257">
    <property type="entry name" value="PROKAR_LIPOPROTEIN"/>
    <property type="match status" value="1"/>
</dbReference>
<dbReference type="CDD" id="cd17574">
    <property type="entry name" value="REC_OmpR"/>
    <property type="match status" value="1"/>
</dbReference>
<dbReference type="Pfam" id="PF07494">
    <property type="entry name" value="Reg_prop"/>
    <property type="match status" value="8"/>
</dbReference>
<gene>
    <name evidence="12" type="ORF">V2H41_11595</name>
</gene>
<evidence type="ECO:0000256" key="3">
    <source>
        <dbReference type="ARBA" id="ARBA00022553"/>
    </source>
</evidence>
<dbReference type="InterPro" id="IPR011006">
    <property type="entry name" value="CheY-like_superfamily"/>
</dbReference>
<dbReference type="SUPFAM" id="SSF55874">
    <property type="entry name" value="ATPase domain of HSP90 chaperone/DNA topoisomerase II/histidine kinase"/>
    <property type="match status" value="1"/>
</dbReference>
<feature type="coiled-coil region" evidence="8">
    <location>
        <begin position="810"/>
        <end position="841"/>
    </location>
</feature>
<protein>
    <recommendedName>
        <fullName evidence="2">histidine kinase</fullName>
        <ecNumber evidence="2">2.7.13.3</ecNumber>
    </recommendedName>
</protein>
<evidence type="ECO:0000256" key="6">
    <source>
        <dbReference type="ARBA" id="ARBA00023163"/>
    </source>
</evidence>
<evidence type="ECO:0000256" key="5">
    <source>
        <dbReference type="ARBA" id="ARBA00023125"/>
    </source>
</evidence>
<dbReference type="Pfam" id="PF07495">
    <property type="entry name" value="Y_Y_Y"/>
    <property type="match status" value="1"/>
</dbReference>
<dbReference type="SMART" id="SM00342">
    <property type="entry name" value="HTH_ARAC"/>
    <property type="match status" value="1"/>
</dbReference>
<evidence type="ECO:0000313" key="13">
    <source>
        <dbReference type="Proteomes" id="UP001357452"/>
    </source>
</evidence>
<dbReference type="PROSITE" id="PS50109">
    <property type="entry name" value="HIS_KIN"/>
    <property type="match status" value="1"/>
</dbReference>
<dbReference type="PRINTS" id="PR00344">
    <property type="entry name" value="BCTRLSENSOR"/>
</dbReference>
<feature type="domain" description="Response regulatory" evidence="11">
    <location>
        <begin position="1092"/>
        <end position="1208"/>
    </location>
</feature>
<dbReference type="Gene3D" id="2.60.40.10">
    <property type="entry name" value="Immunoglobulins"/>
    <property type="match status" value="1"/>
</dbReference>
<dbReference type="InterPro" id="IPR036097">
    <property type="entry name" value="HisK_dim/P_sf"/>
</dbReference>
<evidence type="ECO:0000256" key="4">
    <source>
        <dbReference type="ARBA" id="ARBA00023015"/>
    </source>
</evidence>
<dbReference type="Pfam" id="PF00512">
    <property type="entry name" value="HisKA"/>
    <property type="match status" value="1"/>
</dbReference>
<dbReference type="Pfam" id="PF00072">
    <property type="entry name" value="Response_reg"/>
    <property type="match status" value="1"/>
</dbReference>
<dbReference type="Gene3D" id="1.10.10.60">
    <property type="entry name" value="Homeodomain-like"/>
    <property type="match status" value="1"/>
</dbReference>
<dbReference type="CDD" id="cd00146">
    <property type="entry name" value="PKD"/>
    <property type="match status" value="1"/>
</dbReference>
<dbReference type="CDD" id="cd00082">
    <property type="entry name" value="HisKA"/>
    <property type="match status" value="1"/>
</dbReference>
<dbReference type="InterPro" id="IPR015943">
    <property type="entry name" value="WD40/YVTN_repeat-like_dom_sf"/>
</dbReference>
<dbReference type="Gene3D" id="3.30.565.10">
    <property type="entry name" value="Histidine kinase-like ATPase, C-terminal domain"/>
    <property type="match status" value="1"/>
</dbReference>
<dbReference type="InterPro" id="IPR009057">
    <property type="entry name" value="Homeodomain-like_sf"/>
</dbReference>
<dbReference type="SMART" id="SM00448">
    <property type="entry name" value="REC"/>
    <property type="match status" value="1"/>
</dbReference>
<dbReference type="PROSITE" id="PS50110">
    <property type="entry name" value="RESPONSE_REGULATORY"/>
    <property type="match status" value="1"/>
</dbReference>
<evidence type="ECO:0000313" key="12">
    <source>
        <dbReference type="EMBL" id="MEE6187916.1"/>
    </source>
</evidence>
<feature type="domain" description="Histidine kinase" evidence="10">
    <location>
        <begin position="847"/>
        <end position="1069"/>
    </location>
</feature>
<dbReference type="PANTHER" id="PTHR43547:SF2">
    <property type="entry name" value="HYBRID SIGNAL TRANSDUCTION HISTIDINE KINASE C"/>
    <property type="match status" value="1"/>
</dbReference>
<dbReference type="InterPro" id="IPR003594">
    <property type="entry name" value="HATPase_dom"/>
</dbReference>
<evidence type="ECO:0000256" key="2">
    <source>
        <dbReference type="ARBA" id="ARBA00012438"/>
    </source>
</evidence>
<dbReference type="EC" id="2.7.13.3" evidence="2"/>
<evidence type="ECO:0000256" key="8">
    <source>
        <dbReference type="SAM" id="Coils"/>
    </source>
</evidence>
<evidence type="ECO:0000259" key="9">
    <source>
        <dbReference type="PROSITE" id="PS01124"/>
    </source>
</evidence>
<dbReference type="InterPro" id="IPR011123">
    <property type="entry name" value="Y_Y_Y"/>
</dbReference>
<dbReference type="InterPro" id="IPR018060">
    <property type="entry name" value="HTH_AraC"/>
</dbReference>
<comment type="caution">
    <text evidence="12">The sequence shown here is derived from an EMBL/GenBank/DDBJ whole genome shotgun (WGS) entry which is preliminary data.</text>
</comment>
<dbReference type="InterPro" id="IPR011110">
    <property type="entry name" value="Reg_prop"/>
</dbReference>
<dbReference type="InterPro" id="IPR003661">
    <property type="entry name" value="HisK_dim/P_dom"/>
</dbReference>
<sequence>MKGLLNISRNVAISFAMFFMAACNIVVAQQVLFRNYTVNNGMSSNTVWNIIQDDQGYMWFGTKNGLNRFDGHTFKIYQAHADLSTPSGNSFIHAICKYDSTRFWVGTADGLYIMDLVKESFTKVKALGSDLVFSILKDDRGYVWIGTRSTGLYKYDIAKNRFYNYRKRDREPSISHNQIRKLELDDDGNIWIGTFGEGVDVLNPVTGTIRHIKAGNSDQQISSNFILTLYKDLEGNMWIGTLSGGLNCWSKKENKFKIYKSGGADAISDNIIRAIYQPDKNKLYIGTEKGLNVLDLEQQKFTAYTNNINDPYSISDNAIYYIYPDKDGGIWVGTYFGGVNYFAKDSPGFNYYYHTGASDALSGKAVSCFLEDMPGYFWVGTENGGLNYFDSHTGKFKKYPFSPQHEKLSYNNIHALYKDKEGNLWVGTFSGGLNVINLKTGKIKHYLHNASDPTSLSSNSVYSITEDRKGNIWIGTVKGVNIYDKERDAFIRVTAMDLPNNCIYKIYEDALGNLWIATFESGVICRKAGTDEWVQYATHNSGLSSNRVIALHDDGRGNIWIGTDGGGLNKLNIFTQKVTSFLGRNGIPTIVFGILNDNAGNIWLSTNDGILKFSENPFVVLSFTNAINFNNRLYNYNAYYKASNGKMLMGSINGLTTFYPEQITLFPDQNDIVPVLTSFRLFNEEVAFNKENAPLNVAPSYATTIKLNYKQSVLSFGYAALSYKDPDRIKYAYKMEGFDANWNEVGTQRIATYTNLPPGSYTFKVKATDVYGNWSKSTADVKIVIKPPFYRTTFAYILYVILIASSIWLLKNYYRRREQAKNAIKLERMKAQKEHEFYQQKIDFFTTMAHEIRTPLSLIMAPLEKLLTTENNPETLKQLTVMEQNTDRLLTLVNQLLDFRRIESDIYTIKKERIELVSYIHSLYSRFSPTAQQKGLKFHMSTEVNQLYMDADTEALQKIFSNLFINAFKFAQSNVEIRISLPEVDENSVKVVAISVKDDGVGIPEGDLSQVFTPFFKVSSPDHKIKNIGGAGIGLSLAKALVEKHQGAINVSSRQGGPTVFTVTIPFEQKPVVAPINNQDHEEAEVESSLPRILIVEDDVNMLDFISTNIRGEGYNALCAINGKEALKILESQPVELIVSDVMMPEMDGIELCRKIKNNIDYSHIPVILLTAKGNSDAELEGIESGADAYVVKPFKWKHLTALVKNQLEIRNKLKEKFNQQPLVDIGTIATNTHDKKFIESITQIVESRIDDYRLSVEELSRELAMSRSTLHKKLKAITGHVPNEFIRLLRLRTAAKLLISGEYNISEVGYRTGFNSPSYFSRCFIQQFKLTPSEFLEKYKNGHAEQVSELFATD</sequence>
<organism evidence="12 13">
    <name type="scientific">Niabella digestorum</name>
    <dbReference type="NCBI Taxonomy" id="3117701"/>
    <lineage>
        <taxon>Bacteria</taxon>
        <taxon>Pseudomonadati</taxon>
        <taxon>Bacteroidota</taxon>
        <taxon>Chitinophagia</taxon>
        <taxon>Chitinophagales</taxon>
        <taxon>Chitinophagaceae</taxon>
        <taxon>Niabella</taxon>
    </lineage>
</organism>
<dbReference type="SMART" id="SM00388">
    <property type="entry name" value="HisKA"/>
    <property type="match status" value="1"/>
</dbReference>
<feature type="domain" description="HTH araC/xylS-type" evidence="9">
    <location>
        <begin position="1240"/>
        <end position="1339"/>
    </location>
</feature>
<keyword evidence="3 7" id="KW-0597">Phosphoprotein</keyword>
<dbReference type="EMBL" id="JAZGLY010000007">
    <property type="protein sequence ID" value="MEE6187916.1"/>
    <property type="molecule type" value="Genomic_DNA"/>
</dbReference>
<evidence type="ECO:0000256" key="7">
    <source>
        <dbReference type="PROSITE-ProRule" id="PRU00169"/>
    </source>
</evidence>
<dbReference type="Gene3D" id="2.130.10.10">
    <property type="entry name" value="YVTN repeat-like/Quinoprotein amine dehydrogenase"/>
    <property type="match status" value="2"/>
</dbReference>
<dbReference type="Gene3D" id="1.10.287.130">
    <property type="match status" value="1"/>
</dbReference>
<dbReference type="RefSeq" id="WP_330975322.1">
    <property type="nucleotide sequence ID" value="NZ_JAZGLY010000007.1"/>
</dbReference>
<evidence type="ECO:0000256" key="1">
    <source>
        <dbReference type="ARBA" id="ARBA00000085"/>
    </source>
</evidence>
<dbReference type="SUPFAM" id="SSF63829">
    <property type="entry name" value="Calcium-dependent phosphotriesterase"/>
    <property type="match status" value="3"/>
</dbReference>
<dbReference type="PANTHER" id="PTHR43547">
    <property type="entry name" value="TWO-COMPONENT HISTIDINE KINASE"/>
    <property type="match status" value="1"/>
</dbReference>
<keyword evidence="5" id="KW-0238">DNA-binding</keyword>
<dbReference type="SUPFAM" id="SSF46689">
    <property type="entry name" value="Homeodomain-like"/>
    <property type="match status" value="1"/>
</dbReference>
<dbReference type="InterPro" id="IPR001789">
    <property type="entry name" value="Sig_transdc_resp-reg_receiver"/>
</dbReference>
<keyword evidence="13" id="KW-1185">Reference proteome</keyword>
<dbReference type="InterPro" id="IPR005467">
    <property type="entry name" value="His_kinase_dom"/>
</dbReference>
<dbReference type="SMART" id="SM00387">
    <property type="entry name" value="HATPase_c"/>
    <property type="match status" value="1"/>
</dbReference>
<comment type="catalytic activity">
    <reaction evidence="1">
        <text>ATP + protein L-histidine = ADP + protein N-phospho-L-histidine.</text>
        <dbReference type="EC" id="2.7.13.3"/>
    </reaction>
</comment>
<dbReference type="InterPro" id="IPR036890">
    <property type="entry name" value="HATPase_C_sf"/>
</dbReference>
<keyword evidence="8" id="KW-0175">Coiled coil</keyword>
<name>A0ABU7RIT7_9BACT</name>
<dbReference type="Gene3D" id="3.40.50.2300">
    <property type="match status" value="1"/>
</dbReference>
<evidence type="ECO:0000259" key="10">
    <source>
        <dbReference type="PROSITE" id="PS50109"/>
    </source>
</evidence>
<dbReference type="PROSITE" id="PS01124">
    <property type="entry name" value="HTH_ARAC_FAMILY_2"/>
    <property type="match status" value="1"/>
</dbReference>
<proteinExistence type="predicted"/>
<dbReference type="Pfam" id="PF02518">
    <property type="entry name" value="HATPase_c"/>
    <property type="match status" value="1"/>
</dbReference>
<dbReference type="SUPFAM" id="SSF47384">
    <property type="entry name" value="Homodimeric domain of signal transducing histidine kinase"/>
    <property type="match status" value="1"/>
</dbReference>
<feature type="modified residue" description="4-aspartylphosphate" evidence="7">
    <location>
        <position position="1141"/>
    </location>
</feature>